<dbReference type="RefSeq" id="WP_190352973.1">
    <property type="nucleotide sequence ID" value="NZ_JACJPY010000111.1"/>
</dbReference>
<evidence type="ECO:0000313" key="2">
    <source>
        <dbReference type="Proteomes" id="UP000631421"/>
    </source>
</evidence>
<dbReference type="AlphaFoldDB" id="A0A926UWK2"/>
<name>A0A926UWK2_9CYAN</name>
<gene>
    <name evidence="1" type="ORF">H6F44_20635</name>
</gene>
<organism evidence="1 2">
    <name type="scientific">Pseudanabaena cinerea FACHB-1277</name>
    <dbReference type="NCBI Taxonomy" id="2949581"/>
    <lineage>
        <taxon>Bacteria</taxon>
        <taxon>Bacillati</taxon>
        <taxon>Cyanobacteriota</taxon>
        <taxon>Cyanophyceae</taxon>
        <taxon>Pseudanabaenales</taxon>
        <taxon>Pseudanabaenaceae</taxon>
        <taxon>Pseudanabaena</taxon>
        <taxon>Pseudanabaena cinerea</taxon>
    </lineage>
</organism>
<reference evidence="1" key="1">
    <citation type="journal article" date="2015" name="ISME J.">
        <title>Draft Genome Sequence of Streptomyces incarnatus NRRL8089, which Produces the Nucleoside Antibiotic Sinefungin.</title>
        <authorList>
            <person name="Oshima K."/>
            <person name="Hattori M."/>
            <person name="Shimizu H."/>
            <person name="Fukuda K."/>
            <person name="Nemoto M."/>
            <person name="Inagaki K."/>
            <person name="Tamura T."/>
        </authorList>
    </citation>
    <scope>NUCLEOTIDE SEQUENCE</scope>
    <source>
        <strain evidence="1">FACHB-1277</strain>
    </source>
</reference>
<keyword evidence="2" id="KW-1185">Reference proteome</keyword>
<proteinExistence type="predicted"/>
<comment type="caution">
    <text evidence="1">The sequence shown here is derived from an EMBL/GenBank/DDBJ whole genome shotgun (WGS) entry which is preliminary data.</text>
</comment>
<accession>A0A926UWK2</accession>
<dbReference type="EMBL" id="JACJPY010000111">
    <property type="protein sequence ID" value="MBD2152505.1"/>
    <property type="molecule type" value="Genomic_DNA"/>
</dbReference>
<protein>
    <submittedName>
        <fullName evidence="1">Uncharacterized protein</fullName>
    </submittedName>
</protein>
<evidence type="ECO:0000313" key="1">
    <source>
        <dbReference type="EMBL" id="MBD2152505.1"/>
    </source>
</evidence>
<dbReference type="Proteomes" id="UP000631421">
    <property type="component" value="Unassembled WGS sequence"/>
</dbReference>
<sequence length="53" mass="5953">MFAGVQGVGNAIGSMYGFVDAHTCKIWSFWKNNWKQTVWQYPKLKESAAANNA</sequence>
<reference evidence="1" key="2">
    <citation type="submission" date="2020-08" db="EMBL/GenBank/DDBJ databases">
        <authorList>
            <person name="Chen M."/>
            <person name="Teng W."/>
            <person name="Zhao L."/>
            <person name="Hu C."/>
            <person name="Zhou Y."/>
            <person name="Han B."/>
            <person name="Song L."/>
            <person name="Shu W."/>
        </authorList>
    </citation>
    <scope>NUCLEOTIDE SEQUENCE</scope>
    <source>
        <strain evidence="1">FACHB-1277</strain>
    </source>
</reference>